<dbReference type="RefSeq" id="WP_353930961.1">
    <property type="nucleotide sequence ID" value="NZ_CP150886.1"/>
</dbReference>
<evidence type="ECO:0000313" key="2">
    <source>
        <dbReference type="Proteomes" id="UP001483337"/>
    </source>
</evidence>
<protein>
    <submittedName>
        <fullName evidence="1">Uncharacterized protein</fullName>
    </submittedName>
</protein>
<reference evidence="1 2" key="1">
    <citation type="submission" date="2024-04" db="EMBL/GenBank/DDBJ databases">
        <title>Okeanomitos corallinicola gen. &amp; sp. nov. (Nostocales, Cyanobacteria), a new toxic marine heterocyst-forming cyanobacterium from a coral reef.</title>
        <authorList>
            <person name="Li H."/>
            <person name="Li R."/>
            <person name="Kang J."/>
            <person name="Hii K.S."/>
            <person name="Mohamed H.F."/>
            <person name="Xu X."/>
            <person name="Luo Z."/>
        </authorList>
    </citation>
    <scope>NUCLEOTIDE SEQUENCE [LARGE SCALE GENOMIC DNA]</scope>
    <source>
        <strain evidence="1 2">TIOX110</strain>
    </source>
</reference>
<sequence>MSIAERTGIIWTPEDDIDLLAVGIDSDSDADFQSMLAINQAARDWLTGKISLADYCDILQFNDIPDPFELVGEFLDHTELIIKAAH</sequence>
<gene>
    <name evidence="1" type="ORF">WJM97_22325</name>
</gene>
<evidence type="ECO:0000313" key="1">
    <source>
        <dbReference type="EMBL" id="WZB88052.1"/>
    </source>
</evidence>
<proteinExistence type="predicted"/>
<dbReference type="Proteomes" id="UP001483337">
    <property type="component" value="Chromosome"/>
</dbReference>
<dbReference type="EMBL" id="CP150886">
    <property type="protein sequence ID" value="WZB88052.1"/>
    <property type="molecule type" value="Genomic_DNA"/>
</dbReference>
<accession>A0ABZ2URP1</accession>
<name>A0ABZ2URP1_9CYAN</name>
<organism evidence="1 2">
    <name type="scientific">Okeanomitos corallinicola TIOX110</name>
    <dbReference type="NCBI Taxonomy" id="3133117"/>
    <lineage>
        <taxon>Bacteria</taxon>
        <taxon>Bacillati</taxon>
        <taxon>Cyanobacteriota</taxon>
        <taxon>Cyanophyceae</taxon>
        <taxon>Nostocales</taxon>
        <taxon>Aphanizomenonaceae</taxon>
        <taxon>Okeanomitos</taxon>
    </lineage>
</organism>
<keyword evidence="2" id="KW-1185">Reference proteome</keyword>